<name>A0A8S1EGU5_9PELO</name>
<feature type="transmembrane region" description="Helical" evidence="5">
    <location>
        <begin position="138"/>
        <end position="161"/>
    </location>
</feature>
<feature type="transmembrane region" description="Helical" evidence="5">
    <location>
        <begin position="198"/>
        <end position="225"/>
    </location>
</feature>
<keyword evidence="2 5" id="KW-0812">Transmembrane</keyword>
<evidence type="ECO:0000256" key="1">
    <source>
        <dbReference type="ARBA" id="ARBA00004370"/>
    </source>
</evidence>
<protein>
    <recommendedName>
        <fullName evidence="6">G-protein coupled receptors family 1 profile domain-containing protein</fullName>
    </recommendedName>
</protein>
<feature type="transmembrane region" description="Helical" evidence="5">
    <location>
        <begin position="102"/>
        <end position="126"/>
    </location>
</feature>
<dbReference type="PANTHER" id="PTHR46709:SF9">
    <property type="entry name" value="G-PROTEIN COUPLED RECEPTORS FAMILY 1 PROFILE DOMAIN-CONTAINING PROTEIN"/>
    <property type="match status" value="1"/>
</dbReference>
<evidence type="ECO:0000256" key="5">
    <source>
        <dbReference type="SAM" id="Phobius"/>
    </source>
</evidence>
<evidence type="ECO:0000259" key="6">
    <source>
        <dbReference type="PROSITE" id="PS50262"/>
    </source>
</evidence>
<evidence type="ECO:0000313" key="7">
    <source>
        <dbReference type="EMBL" id="CAB3398968.1"/>
    </source>
</evidence>
<evidence type="ECO:0000256" key="2">
    <source>
        <dbReference type="ARBA" id="ARBA00022692"/>
    </source>
</evidence>
<dbReference type="InterPro" id="IPR000276">
    <property type="entry name" value="GPCR_Rhodpsn"/>
</dbReference>
<keyword evidence="8" id="KW-1185">Reference proteome</keyword>
<dbReference type="OrthoDB" id="5785725at2759"/>
<dbReference type="Gene3D" id="1.20.1070.10">
    <property type="entry name" value="Rhodopsin 7-helix transmembrane proteins"/>
    <property type="match status" value="1"/>
</dbReference>
<feature type="transmembrane region" description="Helical" evidence="5">
    <location>
        <begin position="312"/>
        <end position="338"/>
    </location>
</feature>
<dbReference type="AlphaFoldDB" id="A0A8S1EGU5"/>
<proteinExistence type="predicted"/>
<keyword evidence="3 5" id="KW-1133">Transmembrane helix</keyword>
<dbReference type="GO" id="GO:0004930">
    <property type="term" value="F:G protein-coupled receptor activity"/>
    <property type="evidence" value="ECO:0007669"/>
    <property type="project" value="InterPro"/>
</dbReference>
<feature type="transmembrane region" description="Helical" evidence="5">
    <location>
        <begin position="267"/>
        <end position="292"/>
    </location>
</feature>
<dbReference type="PRINTS" id="PR00237">
    <property type="entry name" value="GPCRRHODOPSN"/>
</dbReference>
<dbReference type="SUPFAM" id="SSF81321">
    <property type="entry name" value="Family A G protein-coupled receptor-like"/>
    <property type="match status" value="1"/>
</dbReference>
<comment type="subcellular location">
    <subcellularLocation>
        <location evidence="1">Membrane</location>
    </subcellularLocation>
</comment>
<feature type="transmembrane region" description="Helical" evidence="5">
    <location>
        <begin position="25"/>
        <end position="49"/>
    </location>
</feature>
<organism evidence="7 8">
    <name type="scientific">Caenorhabditis bovis</name>
    <dbReference type="NCBI Taxonomy" id="2654633"/>
    <lineage>
        <taxon>Eukaryota</taxon>
        <taxon>Metazoa</taxon>
        <taxon>Ecdysozoa</taxon>
        <taxon>Nematoda</taxon>
        <taxon>Chromadorea</taxon>
        <taxon>Rhabditida</taxon>
        <taxon>Rhabditina</taxon>
        <taxon>Rhabditomorpha</taxon>
        <taxon>Rhabditoidea</taxon>
        <taxon>Rhabditidae</taxon>
        <taxon>Peloderinae</taxon>
        <taxon>Caenorhabditis</taxon>
    </lineage>
</organism>
<evidence type="ECO:0000313" key="8">
    <source>
        <dbReference type="Proteomes" id="UP000494206"/>
    </source>
</evidence>
<evidence type="ECO:0000256" key="4">
    <source>
        <dbReference type="ARBA" id="ARBA00023136"/>
    </source>
</evidence>
<evidence type="ECO:0000256" key="3">
    <source>
        <dbReference type="ARBA" id="ARBA00022989"/>
    </source>
</evidence>
<accession>A0A8S1EGU5</accession>
<dbReference type="GO" id="GO:0016020">
    <property type="term" value="C:membrane"/>
    <property type="evidence" value="ECO:0007669"/>
    <property type="project" value="UniProtKB-SubCell"/>
</dbReference>
<comment type="caution">
    <text evidence="7">The sequence shown here is derived from an EMBL/GenBank/DDBJ whole genome shotgun (WGS) entry which is preliminary data.</text>
</comment>
<feature type="transmembrane region" description="Helical" evidence="5">
    <location>
        <begin position="61"/>
        <end position="82"/>
    </location>
</feature>
<dbReference type="Proteomes" id="UP000494206">
    <property type="component" value="Unassembled WGS sequence"/>
</dbReference>
<dbReference type="PANTHER" id="PTHR46709">
    <property type="entry name" value="PROTEIN CBG23488-RELATED"/>
    <property type="match status" value="1"/>
</dbReference>
<sequence length="386" mass="44826">MSEDVLQDNSTVECYRNEAYDFNRYALIVYVGTPIAIAGVICNWILFRLFLKSKNLKSPTLYLLVLAILDLLMDLLYIPFFTVDALAIYHENELLYYMWNQYALFIFGLSKMIQFASAYVILCATIERFIVVAEISSLNFLISVTGRNGTLIALFTVVIALRLPAFFEYYLRYLPNCPLYKDYEYVPMLASWEHYQMFNFYVMTVLHIFVPFALLLLLNISIVVLTKRKLNGIGWAITTFIDMPKVSELIRKESHSSNKRRRDELRYATWTMVSIATTYLCCSSLSLLIGVLENVWPENSLLFDENGDSTRFYTLSSDVISILVAVNSLLRIFVYMLCSPSFREQLFKEFPFVNFCKCCKPTEKVKEEKFFIGYQNMIMGARADML</sequence>
<keyword evidence="4 5" id="KW-0472">Membrane</keyword>
<gene>
    <name evidence="7" type="ORF">CBOVIS_LOCUS2184</name>
</gene>
<dbReference type="PROSITE" id="PS50262">
    <property type="entry name" value="G_PROTEIN_RECEP_F1_2"/>
    <property type="match status" value="1"/>
</dbReference>
<dbReference type="InterPro" id="IPR017452">
    <property type="entry name" value="GPCR_Rhodpsn_7TM"/>
</dbReference>
<feature type="domain" description="G-protein coupled receptors family 1 profile" evidence="6">
    <location>
        <begin position="42"/>
        <end position="335"/>
    </location>
</feature>
<reference evidence="7 8" key="1">
    <citation type="submission" date="2020-04" db="EMBL/GenBank/DDBJ databases">
        <authorList>
            <person name="Laetsch R D."/>
            <person name="Stevens L."/>
            <person name="Kumar S."/>
            <person name="Blaxter L. M."/>
        </authorList>
    </citation>
    <scope>NUCLEOTIDE SEQUENCE [LARGE SCALE GENOMIC DNA]</scope>
</reference>
<dbReference type="EMBL" id="CADEPM010000001">
    <property type="protein sequence ID" value="CAB3398968.1"/>
    <property type="molecule type" value="Genomic_DNA"/>
</dbReference>